<dbReference type="EMBL" id="JBANQN010000005">
    <property type="protein sequence ID" value="KAK6788468.1"/>
    <property type="molecule type" value="Genomic_DNA"/>
</dbReference>
<keyword evidence="3" id="KW-1185">Reference proteome</keyword>
<dbReference type="Proteomes" id="UP001371456">
    <property type="component" value="Unassembled WGS sequence"/>
</dbReference>
<dbReference type="PANTHER" id="PTHR33133">
    <property type="entry name" value="OS08G0107100 PROTEIN-RELATED"/>
    <property type="match status" value="1"/>
</dbReference>
<feature type="transmembrane region" description="Helical" evidence="1">
    <location>
        <begin position="34"/>
        <end position="59"/>
    </location>
</feature>
<proteinExistence type="predicted"/>
<reference evidence="2 3" key="1">
    <citation type="submission" date="2024-02" db="EMBL/GenBank/DDBJ databases">
        <title>de novo genome assembly of Solanum bulbocastanum strain 11H21.</title>
        <authorList>
            <person name="Hosaka A.J."/>
        </authorList>
    </citation>
    <scope>NUCLEOTIDE SEQUENCE [LARGE SCALE GENOMIC DNA]</scope>
    <source>
        <tissue evidence="2">Young leaves</tissue>
    </source>
</reference>
<feature type="transmembrane region" description="Helical" evidence="1">
    <location>
        <begin position="222"/>
        <end position="251"/>
    </location>
</feature>
<keyword evidence="1" id="KW-1133">Transmembrane helix</keyword>
<protein>
    <submittedName>
        <fullName evidence="2">Uncharacterized protein</fullName>
    </submittedName>
</protein>
<keyword evidence="1" id="KW-0812">Transmembrane</keyword>
<sequence>MSFASTEDCIPVWRQILNSTLLVLRSHSLHFHALSIMFLWPIIFSLIVYLSFYLAVFHPEYNFITSTHRPQFSISSSEIFVTMVCTLFFALFFLCSIATITYSTVQAYYNRPINIISSIKSIRNSLFPLLSTFIVSHAIFISVSIIFALALVVLLQIIKKLGLIELQNDSNHFRFLFILVIVPVLLWLQVNWSLAYAIAAVESRWGFETLRRSAYLVKGMRWVAFWTHLFYGLMLGAMVIGTNVVFVILGVGKGDHWRSFSVSSQVVQCTVLGTLGMNQFLVLNVVLYVYCKHLKGEKLPFEYVSLPLDEEEKNHNIV</sequence>
<feature type="transmembrane region" description="Helical" evidence="1">
    <location>
        <begin position="126"/>
        <end position="155"/>
    </location>
</feature>
<dbReference type="PANTHER" id="PTHR33133:SF47">
    <property type="match status" value="1"/>
</dbReference>
<keyword evidence="1" id="KW-0472">Membrane</keyword>
<feature type="transmembrane region" description="Helical" evidence="1">
    <location>
        <begin position="79"/>
        <end position="105"/>
    </location>
</feature>
<accession>A0AAN8TPI0</accession>
<comment type="caution">
    <text evidence="2">The sequence shown here is derived from an EMBL/GenBank/DDBJ whole genome shotgun (WGS) entry which is preliminary data.</text>
</comment>
<evidence type="ECO:0000256" key="1">
    <source>
        <dbReference type="SAM" id="Phobius"/>
    </source>
</evidence>
<organism evidence="2 3">
    <name type="scientific">Solanum bulbocastanum</name>
    <name type="common">Wild potato</name>
    <dbReference type="NCBI Taxonomy" id="147425"/>
    <lineage>
        <taxon>Eukaryota</taxon>
        <taxon>Viridiplantae</taxon>
        <taxon>Streptophyta</taxon>
        <taxon>Embryophyta</taxon>
        <taxon>Tracheophyta</taxon>
        <taxon>Spermatophyta</taxon>
        <taxon>Magnoliopsida</taxon>
        <taxon>eudicotyledons</taxon>
        <taxon>Gunneridae</taxon>
        <taxon>Pentapetalae</taxon>
        <taxon>asterids</taxon>
        <taxon>lamiids</taxon>
        <taxon>Solanales</taxon>
        <taxon>Solanaceae</taxon>
        <taxon>Solanoideae</taxon>
        <taxon>Solaneae</taxon>
        <taxon>Solanum</taxon>
    </lineage>
</organism>
<evidence type="ECO:0000313" key="3">
    <source>
        <dbReference type="Proteomes" id="UP001371456"/>
    </source>
</evidence>
<name>A0AAN8TPI0_SOLBU</name>
<gene>
    <name evidence="2" type="ORF">RDI58_012266</name>
</gene>
<evidence type="ECO:0000313" key="2">
    <source>
        <dbReference type="EMBL" id="KAK6788468.1"/>
    </source>
</evidence>
<feature type="transmembrane region" description="Helical" evidence="1">
    <location>
        <begin position="175"/>
        <end position="201"/>
    </location>
</feature>
<dbReference type="AlphaFoldDB" id="A0AAN8TPI0"/>